<sequence length="475" mass="53969">MMVARVKADDREVRSEPPTCVSINEESGSDNEEPDEEPQTVKKFVASRRSHDEAPTQKPRYTRDDKFSRTVSAQSLPVSDRLEELSQMTVYDRTLHMLAVDPIYQKEVALGKRIGFYRLGKELGAGNFSKVKLGIHVLTKEKVAIKIMDRTKMDTKAQRLLEREIKSMERMHHPNIIRLFECVETLTRTHLVLEYAGGGELYAYVHERGKLTDAEAKPLFAQVVAAVSHMHKKNLVHRDIKAENIMFAAPGVVKLVDFGFSCMVPSAVEQLTTFCGSPPYAAPELFRDQSYNGAMVDIWALGVLLHFMLIGITPFRGESVPELKSAILQGSFTLPMYLEHSSRMLIESMLSMEPYKRPKIEDIKKSIWLRGCRFQPTYLNLLSVQEKMEDQKNEISKKVWAIMNSYGITEQMLEDAQDRGPKNAMIGTYRIVQFQVQNAAKETHSESSLAMESTPKGRNPQNRHLKNKSKTCALL</sequence>
<dbReference type="PANTHER" id="PTHR24346">
    <property type="entry name" value="MAP/MICROTUBULE AFFINITY-REGULATING KINASE"/>
    <property type="match status" value="1"/>
</dbReference>
<evidence type="ECO:0000256" key="1">
    <source>
        <dbReference type="ARBA" id="ARBA00022741"/>
    </source>
</evidence>
<keyword evidence="8" id="KW-1185">Reference proteome</keyword>
<accession>A0ABR1DQ73</accession>
<reference evidence="7 8" key="1">
    <citation type="submission" date="2023-08" db="EMBL/GenBank/DDBJ databases">
        <title>A Necator americanus chromosomal reference genome.</title>
        <authorList>
            <person name="Ilik V."/>
            <person name="Petrzelkova K.J."/>
            <person name="Pardy F."/>
            <person name="Fuh T."/>
            <person name="Niatou-Singa F.S."/>
            <person name="Gouil Q."/>
            <person name="Baker L."/>
            <person name="Ritchie M.E."/>
            <person name="Jex A.R."/>
            <person name="Gazzola D."/>
            <person name="Li H."/>
            <person name="Toshio Fujiwara R."/>
            <person name="Zhan B."/>
            <person name="Aroian R.V."/>
            <person name="Pafco B."/>
            <person name="Schwarz E.M."/>
        </authorList>
    </citation>
    <scope>NUCLEOTIDE SEQUENCE [LARGE SCALE GENOMIC DNA]</scope>
    <source>
        <strain evidence="7 8">Aroian</strain>
        <tissue evidence="7">Whole animal</tissue>
    </source>
</reference>
<comment type="similarity">
    <text evidence="4">Belongs to the protein kinase superfamily.</text>
</comment>
<dbReference type="InterPro" id="IPR011009">
    <property type="entry name" value="Kinase-like_dom_sf"/>
</dbReference>
<dbReference type="PANTHER" id="PTHR24346:SF49">
    <property type="entry name" value="NIM1 SERINE_THREONINE PROTEIN KINASE"/>
    <property type="match status" value="1"/>
</dbReference>
<evidence type="ECO:0000313" key="7">
    <source>
        <dbReference type="EMBL" id="KAK6752584.1"/>
    </source>
</evidence>
<dbReference type="SUPFAM" id="SSF56112">
    <property type="entry name" value="Protein kinase-like (PK-like)"/>
    <property type="match status" value="1"/>
</dbReference>
<keyword evidence="2 3" id="KW-0067">ATP-binding</keyword>
<proteinExistence type="inferred from homology"/>
<evidence type="ECO:0000256" key="5">
    <source>
        <dbReference type="SAM" id="MobiDB-lite"/>
    </source>
</evidence>
<feature type="domain" description="Protein kinase" evidence="6">
    <location>
        <begin position="117"/>
        <end position="369"/>
    </location>
</feature>
<dbReference type="SMART" id="SM00220">
    <property type="entry name" value="S_TKc"/>
    <property type="match status" value="1"/>
</dbReference>
<evidence type="ECO:0000313" key="8">
    <source>
        <dbReference type="Proteomes" id="UP001303046"/>
    </source>
</evidence>
<protein>
    <recommendedName>
        <fullName evidence="6">Protein kinase domain-containing protein</fullName>
    </recommendedName>
</protein>
<dbReference type="PROSITE" id="PS00108">
    <property type="entry name" value="PROTEIN_KINASE_ST"/>
    <property type="match status" value="1"/>
</dbReference>
<keyword evidence="4" id="KW-0418">Kinase</keyword>
<evidence type="ECO:0000256" key="2">
    <source>
        <dbReference type="ARBA" id="ARBA00022840"/>
    </source>
</evidence>
<evidence type="ECO:0000256" key="3">
    <source>
        <dbReference type="PROSITE-ProRule" id="PRU10141"/>
    </source>
</evidence>
<gene>
    <name evidence="7" type="primary">Necator_chrIV.g17088</name>
    <name evidence="7" type="ORF">RB195_003790</name>
</gene>
<feature type="binding site" evidence="3">
    <location>
        <position position="146"/>
    </location>
    <ligand>
        <name>ATP</name>
        <dbReference type="ChEBI" id="CHEBI:30616"/>
    </ligand>
</feature>
<feature type="region of interest" description="Disordered" evidence="5">
    <location>
        <begin position="1"/>
        <end position="73"/>
    </location>
</feature>
<feature type="region of interest" description="Disordered" evidence="5">
    <location>
        <begin position="443"/>
        <end position="475"/>
    </location>
</feature>
<name>A0ABR1DQ73_NECAM</name>
<feature type="compositionally biased region" description="Basic and acidic residues" evidence="5">
    <location>
        <begin position="49"/>
        <end position="68"/>
    </location>
</feature>
<feature type="compositionally biased region" description="Acidic residues" evidence="5">
    <location>
        <begin position="27"/>
        <end position="38"/>
    </location>
</feature>
<dbReference type="InterPro" id="IPR008271">
    <property type="entry name" value="Ser/Thr_kinase_AS"/>
</dbReference>
<dbReference type="Pfam" id="PF00069">
    <property type="entry name" value="Pkinase"/>
    <property type="match status" value="1"/>
</dbReference>
<dbReference type="PROSITE" id="PS50011">
    <property type="entry name" value="PROTEIN_KINASE_DOM"/>
    <property type="match status" value="1"/>
</dbReference>
<evidence type="ECO:0000256" key="4">
    <source>
        <dbReference type="RuleBase" id="RU000304"/>
    </source>
</evidence>
<keyword evidence="1 3" id="KW-0547">Nucleotide-binding</keyword>
<dbReference type="EMBL" id="JAVFWL010000004">
    <property type="protein sequence ID" value="KAK6752584.1"/>
    <property type="molecule type" value="Genomic_DNA"/>
</dbReference>
<dbReference type="InterPro" id="IPR000719">
    <property type="entry name" value="Prot_kinase_dom"/>
</dbReference>
<dbReference type="Gene3D" id="1.10.510.10">
    <property type="entry name" value="Transferase(Phosphotransferase) domain 1"/>
    <property type="match status" value="1"/>
</dbReference>
<comment type="caution">
    <text evidence="7">The sequence shown here is derived from an EMBL/GenBank/DDBJ whole genome shotgun (WGS) entry which is preliminary data.</text>
</comment>
<keyword evidence="4" id="KW-0723">Serine/threonine-protein kinase</keyword>
<feature type="compositionally biased region" description="Basic and acidic residues" evidence="5">
    <location>
        <begin position="1"/>
        <end position="15"/>
    </location>
</feature>
<evidence type="ECO:0000259" key="6">
    <source>
        <dbReference type="PROSITE" id="PS50011"/>
    </source>
</evidence>
<keyword evidence="4" id="KW-0808">Transferase</keyword>
<dbReference type="Proteomes" id="UP001303046">
    <property type="component" value="Unassembled WGS sequence"/>
</dbReference>
<dbReference type="InterPro" id="IPR017441">
    <property type="entry name" value="Protein_kinase_ATP_BS"/>
</dbReference>
<organism evidence="7 8">
    <name type="scientific">Necator americanus</name>
    <name type="common">Human hookworm</name>
    <dbReference type="NCBI Taxonomy" id="51031"/>
    <lineage>
        <taxon>Eukaryota</taxon>
        <taxon>Metazoa</taxon>
        <taxon>Ecdysozoa</taxon>
        <taxon>Nematoda</taxon>
        <taxon>Chromadorea</taxon>
        <taxon>Rhabditida</taxon>
        <taxon>Rhabditina</taxon>
        <taxon>Rhabditomorpha</taxon>
        <taxon>Strongyloidea</taxon>
        <taxon>Ancylostomatidae</taxon>
        <taxon>Bunostominae</taxon>
        <taxon>Necator</taxon>
    </lineage>
</organism>
<dbReference type="PROSITE" id="PS00107">
    <property type="entry name" value="PROTEIN_KINASE_ATP"/>
    <property type="match status" value="1"/>
</dbReference>